<dbReference type="InterPro" id="IPR027444">
    <property type="entry name" value="H-NS_C_dom"/>
</dbReference>
<organism evidence="7 8">
    <name type="scientific">Pararobbsia alpina</name>
    <dbReference type="NCBI Taxonomy" id="621374"/>
    <lineage>
        <taxon>Bacteria</taxon>
        <taxon>Pseudomonadati</taxon>
        <taxon>Pseudomonadota</taxon>
        <taxon>Betaproteobacteria</taxon>
        <taxon>Burkholderiales</taxon>
        <taxon>Burkholderiaceae</taxon>
        <taxon>Pararobbsia</taxon>
    </lineage>
</organism>
<protein>
    <submittedName>
        <fullName evidence="7">DNA-binding protein Bv3F</fullName>
    </submittedName>
</protein>
<feature type="domain" description="DNA-binding protein H-NS-like C-terminal" evidence="6">
    <location>
        <begin position="57"/>
        <end position="96"/>
    </location>
</feature>
<keyword evidence="8" id="KW-1185">Reference proteome</keyword>
<dbReference type="AlphaFoldDB" id="A0A6S7CCY3"/>
<dbReference type="Pfam" id="PF00816">
    <property type="entry name" value="Histone_HNS"/>
    <property type="match status" value="1"/>
</dbReference>
<comment type="subcellular location">
    <subcellularLocation>
        <location evidence="1">Cytoplasm</location>
        <location evidence="1">Nucleoid</location>
    </subcellularLocation>
</comment>
<evidence type="ECO:0000313" key="7">
    <source>
        <dbReference type="EMBL" id="CAB3806415.1"/>
    </source>
</evidence>
<sequence>MSSYKELLQQRQALEQQIADAKEREFAQVVDELKQKMVDYGITLADLGLATSRGKGKKSVKAAEAKYRDPESGVTWSGRGKPPRWIAGKERDTFKI</sequence>
<dbReference type="PANTHER" id="PTHR38097:SF2">
    <property type="entry name" value="DNA-BINDING PROTEIN STPA"/>
    <property type="match status" value="1"/>
</dbReference>
<dbReference type="EMBL" id="CADIKM010000083">
    <property type="protein sequence ID" value="CAB3806415.1"/>
    <property type="molecule type" value="Genomic_DNA"/>
</dbReference>
<dbReference type="SMART" id="SM00528">
    <property type="entry name" value="HNS"/>
    <property type="match status" value="1"/>
</dbReference>
<dbReference type="GO" id="GO:0009295">
    <property type="term" value="C:nucleoid"/>
    <property type="evidence" value="ECO:0007669"/>
    <property type="project" value="UniProtKB-SubCell"/>
</dbReference>
<dbReference type="RefSeq" id="WP_175108305.1">
    <property type="nucleotide sequence ID" value="NZ_CADIKM010000083.1"/>
</dbReference>
<dbReference type="GO" id="GO:0003677">
    <property type="term" value="F:DNA binding"/>
    <property type="evidence" value="ECO:0007669"/>
    <property type="project" value="UniProtKB-KW"/>
</dbReference>
<evidence type="ECO:0000259" key="6">
    <source>
        <dbReference type="SMART" id="SM00528"/>
    </source>
</evidence>
<evidence type="ECO:0000256" key="5">
    <source>
        <dbReference type="SAM" id="MobiDB-lite"/>
    </source>
</evidence>
<name>A0A6S7CCY3_9BURK</name>
<evidence type="ECO:0000256" key="3">
    <source>
        <dbReference type="ARBA" id="ARBA00022490"/>
    </source>
</evidence>
<gene>
    <name evidence="7" type="ORF">LMG28138_05804</name>
</gene>
<accession>A0A6S7CCY3</accession>
<comment type="similarity">
    <text evidence="2">Belongs to the histone-like protein H-NS family.</text>
</comment>
<evidence type="ECO:0000313" key="8">
    <source>
        <dbReference type="Proteomes" id="UP000494115"/>
    </source>
</evidence>
<proteinExistence type="inferred from homology"/>
<feature type="compositionally biased region" description="Basic and acidic residues" evidence="5">
    <location>
        <begin position="87"/>
        <end position="96"/>
    </location>
</feature>
<reference evidence="7 8" key="1">
    <citation type="submission" date="2020-04" db="EMBL/GenBank/DDBJ databases">
        <authorList>
            <person name="De Canck E."/>
        </authorList>
    </citation>
    <scope>NUCLEOTIDE SEQUENCE [LARGE SCALE GENOMIC DNA]</scope>
    <source>
        <strain evidence="7 8">LMG 28138</strain>
    </source>
</reference>
<feature type="region of interest" description="Disordered" evidence="5">
    <location>
        <begin position="69"/>
        <end position="96"/>
    </location>
</feature>
<evidence type="ECO:0000256" key="2">
    <source>
        <dbReference type="ARBA" id="ARBA00010610"/>
    </source>
</evidence>
<keyword evidence="3" id="KW-0963">Cytoplasm</keyword>
<evidence type="ECO:0000256" key="4">
    <source>
        <dbReference type="ARBA" id="ARBA00023125"/>
    </source>
</evidence>
<keyword evidence="4 7" id="KW-0238">DNA-binding</keyword>
<dbReference type="Gene3D" id="4.10.430.30">
    <property type="match status" value="1"/>
</dbReference>
<dbReference type="PANTHER" id="PTHR38097">
    <property type="match status" value="1"/>
</dbReference>
<evidence type="ECO:0000256" key="1">
    <source>
        <dbReference type="ARBA" id="ARBA00004453"/>
    </source>
</evidence>
<dbReference type="SUPFAM" id="SSF81273">
    <property type="entry name" value="H-NS histone-like proteins"/>
    <property type="match status" value="1"/>
</dbReference>
<dbReference type="Proteomes" id="UP000494115">
    <property type="component" value="Unassembled WGS sequence"/>
</dbReference>